<dbReference type="Pfam" id="PF13855">
    <property type="entry name" value="LRR_8"/>
    <property type="match status" value="1"/>
</dbReference>
<comment type="caution">
    <text evidence="1">The sequence shown here is derived from an EMBL/GenBank/DDBJ whole genome shotgun (WGS) entry which is preliminary data.</text>
</comment>
<proteinExistence type="predicted"/>
<keyword evidence="2" id="KW-1185">Reference proteome</keyword>
<dbReference type="InterPro" id="IPR001611">
    <property type="entry name" value="Leu-rich_rpt"/>
</dbReference>
<dbReference type="SUPFAM" id="SSF52075">
    <property type="entry name" value="Outer arm dynein light chain 1"/>
    <property type="match status" value="1"/>
</dbReference>
<dbReference type="Gene3D" id="3.80.10.10">
    <property type="entry name" value="Ribonuclease Inhibitor"/>
    <property type="match status" value="1"/>
</dbReference>
<dbReference type="InterPro" id="IPR032675">
    <property type="entry name" value="LRR_dom_sf"/>
</dbReference>
<evidence type="ECO:0000313" key="1">
    <source>
        <dbReference type="EMBL" id="CAG8531945.1"/>
    </source>
</evidence>
<accession>A0A9N9AIY4</accession>
<protein>
    <submittedName>
        <fullName evidence="1">11582_t:CDS:1</fullName>
    </submittedName>
</protein>
<name>A0A9N9AIY4_9GLOM</name>
<reference evidence="1" key="1">
    <citation type="submission" date="2021-06" db="EMBL/GenBank/DDBJ databases">
        <authorList>
            <person name="Kallberg Y."/>
            <person name="Tangrot J."/>
            <person name="Rosling A."/>
        </authorList>
    </citation>
    <scope>NUCLEOTIDE SEQUENCE</scope>
    <source>
        <strain evidence="1">AZ414A</strain>
    </source>
</reference>
<organism evidence="1 2">
    <name type="scientific">Diversispora eburnea</name>
    <dbReference type="NCBI Taxonomy" id="1213867"/>
    <lineage>
        <taxon>Eukaryota</taxon>
        <taxon>Fungi</taxon>
        <taxon>Fungi incertae sedis</taxon>
        <taxon>Mucoromycota</taxon>
        <taxon>Glomeromycotina</taxon>
        <taxon>Glomeromycetes</taxon>
        <taxon>Diversisporales</taxon>
        <taxon>Diversisporaceae</taxon>
        <taxon>Diversispora</taxon>
    </lineage>
</organism>
<dbReference type="Proteomes" id="UP000789706">
    <property type="component" value="Unassembled WGS sequence"/>
</dbReference>
<sequence length="414" mass="48601">MEETEIDLLLKKFVIDIPQRHLSFHKKYEKWILPIIIARKVMSNFEDAIQKLESALKAKLKANEKSLDIFTPVLARFLIDLDEFINKIPRDKKYKKNLNSKEAKACTIVQQKSLQFFESWSENPLPKSISSKDKVIIDALEKFLMIPPHTHLSLTCLNLEEYPQSMKEINKIFDYYYSFSTITNTTKLGIDFLTILDLSMNRLKGLPYEILFFRKLKILNISHNLLQYFPPYITMLAPNLEILGIESNPLRSSNILKIQKLLSITNINDTQSDVIPRLMDICAQKIILNKIPITCQKKKFEKTLLEKDEKDEKVEKDDDNNEQPLLPNVLMNYIKQGFLCEFCRKFISSTSSLFLPVIIENLKYSDYLKFPLLRRFCKKCWYVHNNKNQICTCITCKVKRRNDHHNSKKNSNFA</sequence>
<dbReference type="EMBL" id="CAJVPK010000614">
    <property type="protein sequence ID" value="CAG8531945.1"/>
    <property type="molecule type" value="Genomic_DNA"/>
</dbReference>
<dbReference type="OrthoDB" id="660555at2759"/>
<evidence type="ECO:0000313" key="2">
    <source>
        <dbReference type="Proteomes" id="UP000789706"/>
    </source>
</evidence>
<gene>
    <name evidence="1" type="ORF">DEBURN_LOCUS6184</name>
</gene>
<dbReference type="AlphaFoldDB" id="A0A9N9AIY4"/>